<dbReference type="RefSeq" id="WP_110894154.1">
    <property type="nucleotide sequence ID" value="NZ_CP054614.1"/>
</dbReference>
<evidence type="ECO:0000259" key="4">
    <source>
        <dbReference type="Pfam" id="PF10672"/>
    </source>
</evidence>
<protein>
    <submittedName>
        <fullName evidence="5">23S rRNA (Cytosine1962-C5)-methyltransferase</fullName>
    </submittedName>
    <submittedName>
        <fullName evidence="6">Class I SAM-dependent methyltransferase</fullName>
    </submittedName>
</protein>
<keyword evidence="3" id="KW-0949">S-adenosyl-L-methionine</keyword>
<dbReference type="PANTHER" id="PTHR43042:SF2">
    <property type="entry name" value="SAM-DEPENDENT METHYLTRANSFERASE"/>
    <property type="match status" value="1"/>
</dbReference>
<keyword evidence="2 5" id="KW-0808">Transferase</keyword>
<dbReference type="GO" id="GO:0008168">
    <property type="term" value="F:methyltransferase activity"/>
    <property type="evidence" value="ECO:0007669"/>
    <property type="project" value="UniProtKB-KW"/>
</dbReference>
<evidence type="ECO:0000313" key="8">
    <source>
        <dbReference type="Proteomes" id="UP000509327"/>
    </source>
</evidence>
<evidence type="ECO:0000256" key="2">
    <source>
        <dbReference type="ARBA" id="ARBA00022679"/>
    </source>
</evidence>
<dbReference type="OrthoDB" id="9805492at2"/>
<gene>
    <name evidence="5" type="ORF">DFQ00_10240</name>
    <name evidence="6" type="ORF">HUB98_04535</name>
</gene>
<dbReference type="InterPro" id="IPR013780">
    <property type="entry name" value="Glyco_hydro_b"/>
</dbReference>
<evidence type="ECO:0000256" key="3">
    <source>
        <dbReference type="ARBA" id="ARBA00022691"/>
    </source>
</evidence>
<reference evidence="5 7" key="1">
    <citation type="submission" date="2018-06" db="EMBL/GenBank/DDBJ databases">
        <title>Genomic Encyclopedia of Type Strains, Phase III (KMG-III): the genomes of soil and plant-associated and newly described type strains.</title>
        <authorList>
            <person name="Whitman W."/>
        </authorList>
    </citation>
    <scope>NUCLEOTIDE SEQUENCE [LARGE SCALE GENOMIC DNA]</scope>
    <source>
        <strain evidence="5 7">CECT 7022</strain>
    </source>
</reference>
<dbReference type="PANTHER" id="PTHR43042">
    <property type="entry name" value="SAM-DEPENDENT METHYLTRANSFERASE"/>
    <property type="match status" value="1"/>
</dbReference>
<dbReference type="EMBL" id="CP054614">
    <property type="protein sequence ID" value="QKS55654.1"/>
    <property type="molecule type" value="Genomic_DNA"/>
</dbReference>
<reference evidence="6 8" key="2">
    <citation type="submission" date="2020-06" db="EMBL/GenBank/DDBJ databases">
        <title>Complete genome of Paenibacillus barcinonensis KACC11450.</title>
        <authorList>
            <person name="Kim M."/>
            <person name="Park Y.-J."/>
            <person name="Shin J.-H."/>
        </authorList>
    </citation>
    <scope>NUCLEOTIDE SEQUENCE [LARGE SCALE GENOMIC DNA]</scope>
    <source>
        <strain evidence="6 8">KACC11450</strain>
    </source>
</reference>
<accession>A0A2V4WSB4</accession>
<dbReference type="Proteomes" id="UP000247790">
    <property type="component" value="Unassembled WGS sequence"/>
</dbReference>
<keyword evidence="8" id="KW-1185">Reference proteome</keyword>
<dbReference type="Pfam" id="PF10672">
    <property type="entry name" value="Methyltrans_SAM"/>
    <property type="match status" value="1"/>
</dbReference>
<feature type="domain" description="S-adenosylmethionine-dependent methyltransferase" evidence="4">
    <location>
        <begin position="55"/>
        <end position="201"/>
    </location>
</feature>
<dbReference type="Gene3D" id="3.40.50.150">
    <property type="entry name" value="Vaccinia Virus protein VP39"/>
    <property type="match status" value="1"/>
</dbReference>
<dbReference type="CDD" id="cd02440">
    <property type="entry name" value="AdoMet_MTases"/>
    <property type="match status" value="1"/>
</dbReference>
<evidence type="ECO:0000313" key="6">
    <source>
        <dbReference type="EMBL" id="QKS55654.1"/>
    </source>
</evidence>
<dbReference type="AlphaFoldDB" id="A0A2V4WSB4"/>
<dbReference type="Proteomes" id="UP000509327">
    <property type="component" value="Chromosome"/>
</dbReference>
<dbReference type="SUPFAM" id="SSF53335">
    <property type="entry name" value="S-adenosyl-L-methionine-dependent methyltransferases"/>
    <property type="match status" value="1"/>
</dbReference>
<organism evidence="5 7">
    <name type="scientific">Paenibacillus barcinonensis</name>
    <dbReference type="NCBI Taxonomy" id="198119"/>
    <lineage>
        <taxon>Bacteria</taxon>
        <taxon>Bacillati</taxon>
        <taxon>Bacillota</taxon>
        <taxon>Bacilli</taxon>
        <taxon>Bacillales</taxon>
        <taxon>Paenibacillaceae</taxon>
        <taxon>Paenibacillus</taxon>
    </lineage>
</organism>
<evidence type="ECO:0000313" key="5">
    <source>
        <dbReference type="EMBL" id="PYE51249.1"/>
    </source>
</evidence>
<keyword evidence="1 5" id="KW-0489">Methyltransferase</keyword>
<sequence length="287" mass="32310">MYVAKNWKDYEVIDTGGGEKLERWGDVILRRPDPQIIWPLENETHEWRQAHGHYHRSSSGGGSWDMKKPIPERWTIGYENLKFHIKPTSFKHTGLFPEQAANWSWMMDKISNAGRPISVLNLFAYTGGATVAAAYAGASVVHCDAAKGMVQWAKENVQLSGLADRPVRFITDDVFKFVQREQRRGNKYDAIIMDPPSYGRGPNGETWKLEENLYPFLKSCMTILSDNPLFMLVNSYTTGISSTVLRNMLTMTMSAKYGGQITAGEIGLPITRSGLDLPCGILGRWES</sequence>
<evidence type="ECO:0000256" key="1">
    <source>
        <dbReference type="ARBA" id="ARBA00022603"/>
    </source>
</evidence>
<dbReference type="GO" id="GO:0032259">
    <property type="term" value="P:methylation"/>
    <property type="evidence" value="ECO:0007669"/>
    <property type="project" value="UniProtKB-KW"/>
</dbReference>
<dbReference type="Gene3D" id="2.60.40.1180">
    <property type="entry name" value="Golgi alpha-mannosidase II"/>
    <property type="match status" value="1"/>
</dbReference>
<name>A0A2V4WSB4_PAEBA</name>
<dbReference type="InterPro" id="IPR029063">
    <property type="entry name" value="SAM-dependent_MTases_sf"/>
</dbReference>
<dbReference type="InterPro" id="IPR019614">
    <property type="entry name" value="SAM-dep_methyl-trfase"/>
</dbReference>
<dbReference type="EMBL" id="QJSW01000002">
    <property type="protein sequence ID" value="PYE51249.1"/>
    <property type="molecule type" value="Genomic_DNA"/>
</dbReference>
<evidence type="ECO:0000313" key="7">
    <source>
        <dbReference type="Proteomes" id="UP000247790"/>
    </source>
</evidence>
<proteinExistence type="predicted"/>